<feature type="compositionally biased region" description="Low complexity" evidence="1">
    <location>
        <begin position="724"/>
        <end position="742"/>
    </location>
</feature>
<feature type="compositionally biased region" description="Basic and acidic residues" evidence="1">
    <location>
        <begin position="403"/>
        <end position="417"/>
    </location>
</feature>
<organism evidence="3 4">
    <name type="scientific">Streptomyces sp. 900129855</name>
    <dbReference type="NCBI Taxonomy" id="3155129"/>
    <lineage>
        <taxon>Bacteria</taxon>
        <taxon>Bacillati</taxon>
        <taxon>Actinomycetota</taxon>
        <taxon>Actinomycetes</taxon>
        <taxon>Kitasatosporales</taxon>
        <taxon>Streptomycetaceae</taxon>
        <taxon>Streptomyces</taxon>
    </lineage>
</organism>
<dbReference type="CDD" id="cd00198">
    <property type="entry name" value="vWFA"/>
    <property type="match status" value="1"/>
</dbReference>
<evidence type="ECO:0000313" key="3">
    <source>
        <dbReference type="EMBL" id="MEU3780826.1"/>
    </source>
</evidence>
<dbReference type="InterPro" id="IPR002035">
    <property type="entry name" value="VWF_A"/>
</dbReference>
<feature type="region of interest" description="Disordered" evidence="1">
    <location>
        <begin position="702"/>
        <end position="775"/>
    </location>
</feature>
<comment type="caution">
    <text evidence="3">The sequence shown here is derived from an EMBL/GenBank/DDBJ whole genome shotgun (WGS) entry which is preliminary data.</text>
</comment>
<reference evidence="3 4" key="1">
    <citation type="submission" date="2024-06" db="EMBL/GenBank/DDBJ databases">
        <title>The Natural Products Discovery Center: Release of the First 8490 Sequenced Strains for Exploring Actinobacteria Biosynthetic Diversity.</title>
        <authorList>
            <person name="Kalkreuter E."/>
            <person name="Kautsar S.A."/>
            <person name="Yang D."/>
            <person name="Bader C.D."/>
            <person name="Teijaro C.N."/>
            <person name="Fluegel L."/>
            <person name="Davis C.M."/>
            <person name="Simpson J.R."/>
            <person name="Lauterbach L."/>
            <person name="Steele A.D."/>
            <person name="Gui C."/>
            <person name="Meng S."/>
            <person name="Li G."/>
            <person name="Viehrig K."/>
            <person name="Ye F."/>
            <person name="Su P."/>
            <person name="Kiefer A.F."/>
            <person name="Nichols A."/>
            <person name="Cepeda A.J."/>
            <person name="Yan W."/>
            <person name="Fan B."/>
            <person name="Jiang Y."/>
            <person name="Adhikari A."/>
            <person name="Zheng C.-J."/>
            <person name="Schuster L."/>
            <person name="Cowan T.M."/>
            <person name="Smanski M.J."/>
            <person name="Chevrette M.G."/>
            <person name="De Carvalho L.P.S."/>
            <person name="Shen B."/>
        </authorList>
    </citation>
    <scope>NUCLEOTIDE SEQUENCE [LARGE SCALE GENOMIC DNA]</scope>
    <source>
        <strain evidence="3 4">NPDC033843</strain>
    </source>
</reference>
<dbReference type="SMART" id="SM00327">
    <property type="entry name" value="VWA"/>
    <property type="match status" value="1"/>
</dbReference>
<sequence length="775" mass="81677">MLLIGAGVPASGAPGAAGDASDAINLAVAVDESSSLSADDVDRERDAAQRIALAEISPRSRLTVLGFASADNDEQQAVDEVCPPTALNAVAREKIGDCVGKLDRRGKGGGTGTDFPAAIRQGIARLSEESVAGPRILFLLTDGVLDVSDSPAYGADAASRKANGSRELRAALAEARAAKVQIWPLGFGSPDPDALRAMAAGGYQGACVDLAQARPASQVVKDSTALGEAVQKAFASARCMIYEATAQDTPPATIKLRISPLATLATIVVSKGDPAVRVRIRAPGGQEIDGTRDDGVSSYELTGAEQEVESLRMVAPRPGTWTVDLSAPEGHRDRLASVGVQWRGALRSSIVMTPATPHPGEQATVGLQLQTWNGEPVADPADLDVLKVSATLDGAGFTPRPVRLADDGRGEDEHAGDGRFTGTVTIPRTATDRLKVTGVLTAIGLTADHRPFVTGVAPENAQVQAHVGVFDGTVHAGESVPVTLKASDDSTSARILHLILEDGSRGDLTVTPARVRLDPGQTRTVRAEVRVGSGVRPGPVSAKIVVYDTGQPARVLDARLLTLRVTPMPGWPEQHWKLLLTLGLLLVAATAWTGWRLLERKRVHNVRGLVLTLLVPDEDGQGERPVSTIQVRTDGPEYRFGVVAGGGTDPRLVPDRQGRFAVRRDAQRMARLRTPETTGTAIAYGKTAPLTGELRLKVDSTRSRVRRPSAGLGLRLPFPRPARFEPAGRPARPARSARTAPVPRRDAHGQTPARAVHDDTPRVPAAGADAYDPDL</sequence>
<dbReference type="RefSeq" id="WP_334583391.1">
    <property type="nucleotide sequence ID" value="NZ_JBEZVE010000004.1"/>
</dbReference>
<proteinExistence type="predicted"/>
<evidence type="ECO:0000259" key="2">
    <source>
        <dbReference type="PROSITE" id="PS50234"/>
    </source>
</evidence>
<dbReference type="EMBL" id="JBEZVE010000004">
    <property type="protein sequence ID" value="MEU3780826.1"/>
    <property type="molecule type" value="Genomic_DNA"/>
</dbReference>
<dbReference type="SUPFAM" id="SSF53300">
    <property type="entry name" value="vWA-like"/>
    <property type="match status" value="1"/>
</dbReference>
<dbReference type="InterPro" id="IPR036465">
    <property type="entry name" value="vWFA_dom_sf"/>
</dbReference>
<dbReference type="Proteomes" id="UP001550739">
    <property type="component" value="Unassembled WGS sequence"/>
</dbReference>
<gene>
    <name evidence="3" type="ORF">AB0E89_09580</name>
</gene>
<keyword evidence="4" id="KW-1185">Reference proteome</keyword>
<feature type="domain" description="VWFA" evidence="2">
    <location>
        <begin position="25"/>
        <end position="230"/>
    </location>
</feature>
<evidence type="ECO:0000256" key="1">
    <source>
        <dbReference type="SAM" id="MobiDB-lite"/>
    </source>
</evidence>
<accession>A0ABV2ZE45</accession>
<dbReference type="Gene3D" id="3.40.50.410">
    <property type="entry name" value="von Willebrand factor, type A domain"/>
    <property type="match status" value="1"/>
</dbReference>
<name>A0ABV2ZE45_9ACTN</name>
<evidence type="ECO:0000313" key="4">
    <source>
        <dbReference type="Proteomes" id="UP001550739"/>
    </source>
</evidence>
<feature type="region of interest" description="Disordered" evidence="1">
    <location>
        <begin position="399"/>
        <end position="421"/>
    </location>
</feature>
<dbReference type="Pfam" id="PF00092">
    <property type="entry name" value="VWA"/>
    <property type="match status" value="1"/>
</dbReference>
<dbReference type="PROSITE" id="PS50234">
    <property type="entry name" value="VWFA"/>
    <property type="match status" value="1"/>
</dbReference>
<protein>
    <submittedName>
        <fullName evidence="3">VWA domain-containing protein</fullName>
    </submittedName>
</protein>